<keyword evidence="2" id="KW-1185">Reference proteome</keyword>
<protein>
    <submittedName>
        <fullName evidence="1">Uncharacterized protein</fullName>
    </submittedName>
</protein>
<sequence>MELSPHHTCRFGARLDSSLNAESSWGLHDLKKATVSFSPSQDSVRLSLLRLRPVAFQLSSVLAMHHLFTYCYRQVSTFGRIQRSMNNELQKIGAPEQILLSGSNSNYCILCTLQKATNTKDAHQNIYGATGPSFRV</sequence>
<comment type="caution">
    <text evidence="1">The sequence shown here is derived from an EMBL/GenBank/DDBJ whole genome shotgun (WGS) entry which is preliminary data.</text>
</comment>
<dbReference type="AlphaFoldDB" id="A0AAJ4XN72"/>
<name>A0AAJ4XN72_9BASI</name>
<proteinExistence type="predicted"/>
<evidence type="ECO:0000313" key="2">
    <source>
        <dbReference type="Proteomes" id="UP001294444"/>
    </source>
</evidence>
<dbReference type="EMBL" id="OAPG01000011">
    <property type="protein sequence ID" value="SNX85685.1"/>
    <property type="molecule type" value="Genomic_DNA"/>
</dbReference>
<dbReference type="Proteomes" id="UP001294444">
    <property type="component" value="Unassembled WGS sequence"/>
</dbReference>
<reference evidence="1" key="1">
    <citation type="submission" date="2023-10" db="EMBL/GenBank/DDBJ databases">
        <authorList>
            <person name="Guldener U."/>
        </authorList>
    </citation>
    <scope>NUCLEOTIDE SEQUENCE</scope>
    <source>
        <strain evidence="1">Mp4</strain>
    </source>
</reference>
<accession>A0AAJ4XN72</accession>
<gene>
    <name evidence="1" type="ORF">MEPE_04394</name>
</gene>
<organism evidence="1 2">
    <name type="scientific">Melanopsichium pennsylvanicum</name>
    <dbReference type="NCBI Taxonomy" id="63383"/>
    <lineage>
        <taxon>Eukaryota</taxon>
        <taxon>Fungi</taxon>
        <taxon>Dikarya</taxon>
        <taxon>Basidiomycota</taxon>
        <taxon>Ustilaginomycotina</taxon>
        <taxon>Ustilaginomycetes</taxon>
        <taxon>Ustilaginales</taxon>
        <taxon>Ustilaginaceae</taxon>
        <taxon>Melanopsichium</taxon>
    </lineage>
</organism>
<evidence type="ECO:0000313" key="1">
    <source>
        <dbReference type="EMBL" id="SNX85685.1"/>
    </source>
</evidence>